<protein>
    <submittedName>
        <fullName evidence="2">Uncharacterized protein</fullName>
    </submittedName>
</protein>
<evidence type="ECO:0000313" key="3">
    <source>
        <dbReference type="Proteomes" id="UP000822688"/>
    </source>
</evidence>
<evidence type="ECO:0000256" key="1">
    <source>
        <dbReference type="SAM" id="MobiDB-lite"/>
    </source>
</evidence>
<feature type="region of interest" description="Disordered" evidence="1">
    <location>
        <begin position="118"/>
        <end position="145"/>
    </location>
</feature>
<gene>
    <name evidence="2" type="ORF">KC19_6G030200</name>
</gene>
<feature type="non-terminal residue" evidence="2">
    <location>
        <position position="145"/>
    </location>
</feature>
<dbReference type="AlphaFoldDB" id="A0A8T0HCC9"/>
<comment type="caution">
    <text evidence="2">The sequence shown here is derived from an EMBL/GenBank/DDBJ whole genome shotgun (WGS) entry which is preliminary data.</text>
</comment>
<dbReference type="EMBL" id="CM026427">
    <property type="protein sequence ID" value="KAG0568575.1"/>
    <property type="molecule type" value="Genomic_DNA"/>
</dbReference>
<name>A0A8T0HCC9_CERPU</name>
<dbReference type="Proteomes" id="UP000822688">
    <property type="component" value="Chromosome 6"/>
</dbReference>
<proteinExistence type="predicted"/>
<organism evidence="2 3">
    <name type="scientific">Ceratodon purpureus</name>
    <name type="common">Fire moss</name>
    <name type="synonym">Dicranum purpureum</name>
    <dbReference type="NCBI Taxonomy" id="3225"/>
    <lineage>
        <taxon>Eukaryota</taxon>
        <taxon>Viridiplantae</taxon>
        <taxon>Streptophyta</taxon>
        <taxon>Embryophyta</taxon>
        <taxon>Bryophyta</taxon>
        <taxon>Bryophytina</taxon>
        <taxon>Bryopsida</taxon>
        <taxon>Dicranidae</taxon>
        <taxon>Pseudoditrichales</taxon>
        <taxon>Ditrichaceae</taxon>
        <taxon>Ceratodon</taxon>
    </lineage>
</organism>
<sequence>MEFSNYVRRYRDLSPTFSTSNESATSITDSADSIASVVRRRRQRPRVLPSPSNCRMTTPYSRGPGIFPPRRLQDTDLGPDFNVSQMNSQPMYENQDAEANDDDFENFFVREEIPPARRTNSIAGFSGEGGPSSPRYMPEVEISPA</sequence>
<keyword evidence="3" id="KW-1185">Reference proteome</keyword>
<accession>A0A8T0HCC9</accession>
<feature type="region of interest" description="Disordered" evidence="1">
    <location>
        <begin position="37"/>
        <end position="87"/>
    </location>
</feature>
<reference evidence="2 3" key="1">
    <citation type="submission" date="2020-06" db="EMBL/GenBank/DDBJ databases">
        <title>WGS assembly of Ceratodon purpureus strain R40.</title>
        <authorList>
            <person name="Carey S.B."/>
            <person name="Jenkins J."/>
            <person name="Shu S."/>
            <person name="Lovell J.T."/>
            <person name="Sreedasyam A."/>
            <person name="Maumus F."/>
            <person name="Tiley G.P."/>
            <person name="Fernandez-Pozo N."/>
            <person name="Barry K."/>
            <person name="Chen C."/>
            <person name="Wang M."/>
            <person name="Lipzen A."/>
            <person name="Daum C."/>
            <person name="Saski C.A."/>
            <person name="Payton A.C."/>
            <person name="Mcbreen J.C."/>
            <person name="Conrad R.E."/>
            <person name="Kollar L.M."/>
            <person name="Olsson S."/>
            <person name="Huttunen S."/>
            <person name="Landis J.B."/>
            <person name="Wickett N.J."/>
            <person name="Johnson M.G."/>
            <person name="Rensing S.A."/>
            <person name="Grimwood J."/>
            <person name="Schmutz J."/>
            <person name="Mcdaniel S.F."/>
        </authorList>
    </citation>
    <scope>NUCLEOTIDE SEQUENCE [LARGE SCALE GENOMIC DNA]</scope>
    <source>
        <strain evidence="2 3">R40</strain>
    </source>
</reference>
<evidence type="ECO:0000313" key="2">
    <source>
        <dbReference type="EMBL" id="KAG0568575.1"/>
    </source>
</evidence>